<dbReference type="Gene3D" id="3.40.720.10">
    <property type="entry name" value="Alkaline Phosphatase, subunit A"/>
    <property type="match status" value="1"/>
</dbReference>
<dbReference type="InterPro" id="IPR017850">
    <property type="entry name" value="Alkaline_phosphatase_core_sf"/>
</dbReference>
<evidence type="ECO:0000256" key="2">
    <source>
        <dbReference type="SAM" id="MobiDB-lite"/>
    </source>
</evidence>
<evidence type="ECO:0000313" key="4">
    <source>
        <dbReference type="Proteomes" id="UP001633002"/>
    </source>
</evidence>
<keyword evidence="1" id="KW-0378">Hydrolase</keyword>
<sequence length="172" mass="19159">MSNVRNDLIRGFPQKPSFELISDAGLSWGVYYQNIRATLFFQDLRKLKNVAKFKDYSLFFKLHAKMGLLPSYVVLEQRYFDSKVLPANDEHGGFYDHVPTPVKNVPSPDGLVGPSPSMPYVVYTLSFIGLIIVHGPNGPTPDSEFEHSSVAATVKKQSSDETEISVGSTEML</sequence>
<dbReference type="InterPro" id="IPR007312">
    <property type="entry name" value="Phosphoesterase"/>
</dbReference>
<evidence type="ECO:0000313" key="3">
    <source>
        <dbReference type="EMBL" id="KAL3686256.1"/>
    </source>
</evidence>
<organism evidence="3 4">
    <name type="scientific">Riccia sorocarpa</name>
    <dbReference type="NCBI Taxonomy" id="122646"/>
    <lineage>
        <taxon>Eukaryota</taxon>
        <taxon>Viridiplantae</taxon>
        <taxon>Streptophyta</taxon>
        <taxon>Embryophyta</taxon>
        <taxon>Marchantiophyta</taxon>
        <taxon>Marchantiopsida</taxon>
        <taxon>Marchantiidae</taxon>
        <taxon>Marchantiales</taxon>
        <taxon>Ricciaceae</taxon>
        <taxon>Riccia</taxon>
    </lineage>
</organism>
<feature type="region of interest" description="Disordered" evidence="2">
    <location>
        <begin position="152"/>
        <end position="172"/>
    </location>
</feature>
<reference evidence="3 4" key="1">
    <citation type="submission" date="2024-09" db="EMBL/GenBank/DDBJ databases">
        <title>Chromosome-scale assembly of Riccia sorocarpa.</title>
        <authorList>
            <person name="Paukszto L."/>
        </authorList>
    </citation>
    <scope>NUCLEOTIDE SEQUENCE [LARGE SCALE GENOMIC DNA]</scope>
    <source>
        <strain evidence="3">LP-2024</strain>
        <tissue evidence="3">Aerial parts of the thallus</tissue>
    </source>
</reference>
<name>A0ABD3H5Y6_9MARC</name>
<dbReference type="Pfam" id="PF04185">
    <property type="entry name" value="Phosphoesterase"/>
    <property type="match status" value="2"/>
</dbReference>
<gene>
    <name evidence="3" type="ORF">R1sor_004278</name>
</gene>
<accession>A0ABD3H5Y6</accession>
<keyword evidence="4" id="KW-1185">Reference proteome</keyword>
<dbReference type="EMBL" id="JBJQOH010000006">
    <property type="protein sequence ID" value="KAL3686256.1"/>
    <property type="molecule type" value="Genomic_DNA"/>
</dbReference>
<dbReference type="PANTHER" id="PTHR31956">
    <property type="entry name" value="NON-SPECIFIC PHOSPHOLIPASE C4-RELATED"/>
    <property type="match status" value="1"/>
</dbReference>
<dbReference type="GO" id="GO:0042578">
    <property type="term" value="F:phosphoric ester hydrolase activity"/>
    <property type="evidence" value="ECO:0007669"/>
    <property type="project" value="UniProtKB-ARBA"/>
</dbReference>
<dbReference type="Proteomes" id="UP001633002">
    <property type="component" value="Unassembled WGS sequence"/>
</dbReference>
<dbReference type="PANTHER" id="PTHR31956:SF1">
    <property type="entry name" value="NON-SPECIFIC PHOSPHOLIPASE C1"/>
    <property type="match status" value="1"/>
</dbReference>
<evidence type="ECO:0000256" key="1">
    <source>
        <dbReference type="ARBA" id="ARBA00022801"/>
    </source>
</evidence>
<dbReference type="AlphaFoldDB" id="A0ABD3H5Y6"/>
<proteinExistence type="predicted"/>
<comment type="caution">
    <text evidence="3">The sequence shown here is derived from an EMBL/GenBank/DDBJ whole genome shotgun (WGS) entry which is preliminary data.</text>
</comment>
<protein>
    <submittedName>
        <fullName evidence="3">Uncharacterized protein</fullName>
    </submittedName>
</protein>